<dbReference type="InterPro" id="IPR003783">
    <property type="entry name" value="Regulatory_RecX"/>
</dbReference>
<dbReference type="Pfam" id="PF21981">
    <property type="entry name" value="RecX_HTH3"/>
    <property type="match status" value="1"/>
</dbReference>
<feature type="compositionally biased region" description="Acidic residues" evidence="6">
    <location>
        <begin position="292"/>
        <end position="307"/>
    </location>
</feature>
<dbReference type="PANTHER" id="PTHR33602:SF1">
    <property type="entry name" value="REGULATORY PROTEIN RECX FAMILY PROTEIN"/>
    <property type="match status" value="1"/>
</dbReference>
<evidence type="ECO:0000259" key="7">
    <source>
        <dbReference type="Pfam" id="PF02631"/>
    </source>
</evidence>
<comment type="caution">
    <text evidence="10">The sequence shown here is derived from an EMBL/GenBank/DDBJ whole genome shotgun (WGS) entry which is preliminary data.</text>
</comment>
<dbReference type="InterPro" id="IPR053925">
    <property type="entry name" value="RecX_HTH_3rd"/>
</dbReference>
<dbReference type="PANTHER" id="PTHR33602">
    <property type="entry name" value="REGULATORY PROTEIN RECX FAMILY PROTEIN"/>
    <property type="match status" value="1"/>
</dbReference>
<feature type="region of interest" description="Disordered" evidence="6">
    <location>
        <begin position="281"/>
        <end position="307"/>
    </location>
</feature>
<reference evidence="11" key="1">
    <citation type="journal article" date="2019" name="Int. J. Syst. Evol. Microbiol.">
        <title>The Global Catalogue of Microorganisms (GCM) 10K type strain sequencing project: providing services to taxonomists for standard genome sequencing and annotation.</title>
        <authorList>
            <consortium name="The Broad Institute Genomics Platform"/>
            <consortium name="The Broad Institute Genome Sequencing Center for Infectious Disease"/>
            <person name="Wu L."/>
            <person name="Ma J."/>
        </authorList>
    </citation>
    <scope>NUCLEOTIDE SEQUENCE [LARGE SCALE GENOMIC DNA]</scope>
    <source>
        <strain evidence="11">CGMCC 1.18578</strain>
    </source>
</reference>
<organism evidence="10 11">
    <name type="scientific">Cohnella yongneupensis</name>
    <dbReference type="NCBI Taxonomy" id="425006"/>
    <lineage>
        <taxon>Bacteria</taxon>
        <taxon>Bacillati</taxon>
        <taxon>Bacillota</taxon>
        <taxon>Bacilli</taxon>
        <taxon>Bacillales</taxon>
        <taxon>Paenibacillaceae</taxon>
        <taxon>Cohnella</taxon>
    </lineage>
</organism>
<dbReference type="EMBL" id="JBHSNC010000057">
    <property type="protein sequence ID" value="MFC5532530.1"/>
    <property type="molecule type" value="Genomic_DNA"/>
</dbReference>
<gene>
    <name evidence="5" type="primary">recX</name>
    <name evidence="10" type="ORF">ACFPQ4_24190</name>
</gene>
<dbReference type="Gene3D" id="1.10.10.10">
    <property type="entry name" value="Winged helix-like DNA-binding domain superfamily/Winged helix DNA-binding domain"/>
    <property type="match status" value="3"/>
</dbReference>
<feature type="domain" description="RecX second three-helical" evidence="7">
    <location>
        <begin position="188"/>
        <end position="229"/>
    </location>
</feature>
<evidence type="ECO:0000259" key="8">
    <source>
        <dbReference type="Pfam" id="PF21981"/>
    </source>
</evidence>
<dbReference type="InterPro" id="IPR036388">
    <property type="entry name" value="WH-like_DNA-bd_sf"/>
</dbReference>
<evidence type="ECO:0000256" key="4">
    <source>
        <dbReference type="ARBA" id="ARBA00022490"/>
    </source>
</evidence>
<feature type="domain" description="RecX first three-helical" evidence="9">
    <location>
        <begin position="142"/>
        <end position="181"/>
    </location>
</feature>
<evidence type="ECO:0000256" key="2">
    <source>
        <dbReference type="ARBA" id="ARBA00009695"/>
    </source>
</evidence>
<evidence type="ECO:0000313" key="10">
    <source>
        <dbReference type="EMBL" id="MFC5532530.1"/>
    </source>
</evidence>
<keyword evidence="11" id="KW-1185">Reference proteome</keyword>
<evidence type="ECO:0000256" key="5">
    <source>
        <dbReference type="HAMAP-Rule" id="MF_01114"/>
    </source>
</evidence>
<accession>A0ABW0R6R9</accession>
<dbReference type="RefSeq" id="WP_378114492.1">
    <property type="nucleotide sequence ID" value="NZ_JBHSNC010000057.1"/>
</dbReference>
<dbReference type="InterPro" id="IPR053924">
    <property type="entry name" value="RecX_HTH_2nd"/>
</dbReference>
<proteinExistence type="inferred from homology"/>
<evidence type="ECO:0000313" key="11">
    <source>
        <dbReference type="Proteomes" id="UP001596108"/>
    </source>
</evidence>
<evidence type="ECO:0000256" key="6">
    <source>
        <dbReference type="SAM" id="MobiDB-lite"/>
    </source>
</evidence>
<dbReference type="InterPro" id="IPR053926">
    <property type="entry name" value="RecX_HTH_1st"/>
</dbReference>
<evidence type="ECO:0000259" key="9">
    <source>
        <dbReference type="Pfam" id="PF21982"/>
    </source>
</evidence>
<feature type="domain" description="RecX third three-helical" evidence="8">
    <location>
        <begin position="237"/>
        <end position="281"/>
    </location>
</feature>
<feature type="compositionally biased region" description="Polar residues" evidence="6">
    <location>
        <begin position="281"/>
        <end position="291"/>
    </location>
</feature>
<comment type="similarity">
    <text evidence="2 5">Belongs to the RecX family.</text>
</comment>
<protein>
    <recommendedName>
        <fullName evidence="3 5">Regulatory protein RecX</fullName>
    </recommendedName>
</protein>
<evidence type="ECO:0000256" key="1">
    <source>
        <dbReference type="ARBA" id="ARBA00004496"/>
    </source>
</evidence>
<comment type="function">
    <text evidence="5">Modulates RecA activity.</text>
</comment>
<keyword evidence="4 5" id="KW-0963">Cytoplasm</keyword>
<name>A0ABW0R6R9_9BACL</name>
<dbReference type="Pfam" id="PF21982">
    <property type="entry name" value="RecX_HTH1"/>
    <property type="match status" value="1"/>
</dbReference>
<dbReference type="Pfam" id="PF02631">
    <property type="entry name" value="RecX_HTH2"/>
    <property type="match status" value="1"/>
</dbReference>
<evidence type="ECO:0000256" key="3">
    <source>
        <dbReference type="ARBA" id="ARBA00018111"/>
    </source>
</evidence>
<sequence length="307" mass="34701">MFNRSGRKKYGGQPSYEQRNGTEQDARPVIGAKIISVEAHLRRSSMYRITLQLQYAAEDDPDGLGLYDLIDSPRAETLEPSVGSWKDEVDALIAHAQTAAEPGEAVLTVHEDTLVSWRLLKGKLLSAEEYAKLLQQEQKEEAYRSALAMLERKARTTAELERALKRKEFSQEAIAGCVERLQANRMVDDSAFARRFTEQRAVNQRKGRMLIRQELMQRGVSRPEIDQAIGELEPGIEEQSALALARKKWPTVKGNDRERKQKLMAMLMRRGYTGSVVRTAVQQAAAESNDSSNEDDAEWNDVDESFD</sequence>
<feature type="region of interest" description="Disordered" evidence="6">
    <location>
        <begin position="1"/>
        <end position="24"/>
    </location>
</feature>
<dbReference type="HAMAP" id="MF_01114">
    <property type="entry name" value="RecX"/>
    <property type="match status" value="1"/>
</dbReference>
<feature type="compositionally biased region" description="Basic residues" evidence="6">
    <location>
        <begin position="1"/>
        <end position="10"/>
    </location>
</feature>
<comment type="subcellular location">
    <subcellularLocation>
        <location evidence="1 5">Cytoplasm</location>
    </subcellularLocation>
</comment>
<dbReference type="Proteomes" id="UP001596108">
    <property type="component" value="Unassembled WGS sequence"/>
</dbReference>